<feature type="compositionally biased region" description="Basic and acidic residues" evidence="1">
    <location>
        <begin position="39"/>
        <end position="56"/>
    </location>
</feature>
<reference evidence="2 3" key="1">
    <citation type="submission" date="2018-06" db="EMBL/GenBank/DDBJ databases">
        <title>Comparative genomics reveals the genomic features of Rhizophagus irregularis, R. cerebriforme, R. diaphanum and Gigaspora rosea, and their symbiotic lifestyle signature.</title>
        <authorList>
            <person name="Morin E."/>
            <person name="San Clemente H."/>
            <person name="Chen E.C.H."/>
            <person name="De La Providencia I."/>
            <person name="Hainaut M."/>
            <person name="Kuo A."/>
            <person name="Kohler A."/>
            <person name="Murat C."/>
            <person name="Tang N."/>
            <person name="Roy S."/>
            <person name="Loubradou J."/>
            <person name="Henrissat B."/>
            <person name="Grigoriev I.V."/>
            <person name="Corradi N."/>
            <person name="Roux C."/>
            <person name="Martin F.M."/>
        </authorList>
    </citation>
    <scope>NUCLEOTIDE SEQUENCE [LARGE SCALE GENOMIC DNA]</scope>
    <source>
        <strain evidence="2 3">DAOM 194757</strain>
    </source>
</reference>
<feature type="region of interest" description="Disordered" evidence="1">
    <location>
        <begin position="22"/>
        <end position="71"/>
    </location>
</feature>
<accession>A0A397VJ10</accession>
<evidence type="ECO:0000313" key="3">
    <source>
        <dbReference type="Proteomes" id="UP000266673"/>
    </source>
</evidence>
<evidence type="ECO:0000313" key="2">
    <source>
        <dbReference type="EMBL" id="RIB22450.1"/>
    </source>
</evidence>
<gene>
    <name evidence="2" type="ORF">C2G38_2295400</name>
</gene>
<keyword evidence="3" id="KW-1185">Reference proteome</keyword>
<organism evidence="2 3">
    <name type="scientific">Gigaspora rosea</name>
    <dbReference type="NCBI Taxonomy" id="44941"/>
    <lineage>
        <taxon>Eukaryota</taxon>
        <taxon>Fungi</taxon>
        <taxon>Fungi incertae sedis</taxon>
        <taxon>Mucoromycota</taxon>
        <taxon>Glomeromycotina</taxon>
        <taxon>Glomeromycetes</taxon>
        <taxon>Diversisporales</taxon>
        <taxon>Gigasporaceae</taxon>
        <taxon>Gigaspora</taxon>
    </lineage>
</organism>
<dbReference type="AlphaFoldDB" id="A0A397VJ10"/>
<comment type="caution">
    <text evidence="2">The sequence shown here is derived from an EMBL/GenBank/DDBJ whole genome shotgun (WGS) entry which is preliminary data.</text>
</comment>
<sequence>MKLQVSYDDNIAKFALTINNPIGIKTKGQPKGSSNANVEIKEKRKQISESDQDDKKNKAKRPQKILQDVNLNVSKSSKPKVKQCSICNKEGHNAHTCLRGS</sequence>
<proteinExistence type="predicted"/>
<protein>
    <submittedName>
        <fullName evidence="2">Uncharacterized protein</fullName>
    </submittedName>
</protein>
<dbReference type="EMBL" id="QKWP01000308">
    <property type="protein sequence ID" value="RIB22450.1"/>
    <property type="molecule type" value="Genomic_DNA"/>
</dbReference>
<dbReference type="OrthoDB" id="2438468at2759"/>
<dbReference type="Proteomes" id="UP000266673">
    <property type="component" value="Unassembled WGS sequence"/>
</dbReference>
<name>A0A397VJ10_9GLOM</name>
<evidence type="ECO:0000256" key="1">
    <source>
        <dbReference type="SAM" id="MobiDB-lite"/>
    </source>
</evidence>